<feature type="domain" description="SET" evidence="2">
    <location>
        <begin position="229"/>
        <end position="337"/>
    </location>
</feature>
<dbReference type="Gene3D" id="2.170.270.10">
    <property type="entry name" value="SET domain"/>
    <property type="match status" value="1"/>
</dbReference>
<organism evidence="3">
    <name type="scientific">Arcella intermedia</name>
    <dbReference type="NCBI Taxonomy" id="1963864"/>
    <lineage>
        <taxon>Eukaryota</taxon>
        <taxon>Amoebozoa</taxon>
        <taxon>Tubulinea</taxon>
        <taxon>Elardia</taxon>
        <taxon>Arcellinida</taxon>
        <taxon>Sphaerothecina</taxon>
        <taxon>Arcellidae</taxon>
        <taxon>Arcella</taxon>
    </lineage>
</organism>
<evidence type="ECO:0000259" key="2">
    <source>
        <dbReference type="PROSITE" id="PS50280"/>
    </source>
</evidence>
<dbReference type="Pfam" id="PF00856">
    <property type="entry name" value="SET"/>
    <property type="match status" value="1"/>
</dbReference>
<dbReference type="InterPro" id="IPR001214">
    <property type="entry name" value="SET_dom"/>
</dbReference>
<sequence>MNLDQELGWQNSKRWSAEHVKIMGDTLSTIEDLIYGGNAETVQYFIKKEEDRYQEEGTQYKHWYQKHKSVLHLATMCSNLAMVSMLLTQCQNRLLNVNDYVTGFTPLHMALFVQNLPLMWYLIRNGADPTQLDKFDATPMDYARIMGIMPDFFLRNKHKTTFTVYEHGKYSEWPLQQFEQQFSVTWTPYFRCDSYYIEELLFSGFTVSEKNMDFREKYLGVIFESSGEENLVLGRIDEVVGFGVYAKKDFKEGDFIVRYGGFIGKEREDEDTSYRMTSGLEGVVLDSKLYRNLGGFVNHSKHPNAEATCIFTKGVEQAIVIATRPIAAGEQIFLDYSECYGEDLIGNFVDFGQQKTFPNCLPL</sequence>
<dbReference type="GO" id="GO:0006357">
    <property type="term" value="P:regulation of transcription by RNA polymerase II"/>
    <property type="evidence" value="ECO:0007669"/>
    <property type="project" value="TreeGrafter"/>
</dbReference>
<proteinExistence type="predicted"/>
<dbReference type="SUPFAM" id="SSF82199">
    <property type="entry name" value="SET domain"/>
    <property type="match status" value="1"/>
</dbReference>
<dbReference type="PROSITE" id="PS50088">
    <property type="entry name" value="ANK_REPEAT"/>
    <property type="match status" value="1"/>
</dbReference>
<dbReference type="InterPro" id="IPR002110">
    <property type="entry name" value="Ankyrin_rpt"/>
</dbReference>
<dbReference type="SMART" id="SM00248">
    <property type="entry name" value="ANK"/>
    <property type="match status" value="2"/>
</dbReference>
<protein>
    <recommendedName>
        <fullName evidence="2">SET domain-containing protein</fullName>
    </recommendedName>
</protein>
<accession>A0A6B2L7K5</accession>
<dbReference type="Pfam" id="PF12796">
    <property type="entry name" value="Ank_2"/>
    <property type="match status" value="1"/>
</dbReference>
<dbReference type="EMBL" id="GIBP01003977">
    <property type="protein sequence ID" value="NDV32946.1"/>
    <property type="molecule type" value="Transcribed_RNA"/>
</dbReference>
<dbReference type="PROSITE" id="PS50297">
    <property type="entry name" value="ANK_REP_REGION"/>
    <property type="match status" value="1"/>
</dbReference>
<reference evidence="3" key="1">
    <citation type="journal article" date="2020" name="J. Eukaryot. Microbiol.">
        <title>De novo Sequencing, Assembly and Annotation of the Transcriptome for the Free-Living Testate Amoeba Arcella intermedia.</title>
        <authorList>
            <person name="Ribeiro G.M."/>
            <person name="Porfirio-Sousa A.L."/>
            <person name="Maurer-Alcala X.X."/>
            <person name="Katz L.A."/>
            <person name="Lahr D.J.G."/>
        </authorList>
    </citation>
    <scope>NUCLEOTIDE SEQUENCE</scope>
</reference>
<evidence type="ECO:0000256" key="1">
    <source>
        <dbReference type="PROSITE-ProRule" id="PRU00023"/>
    </source>
</evidence>
<dbReference type="GO" id="GO:0005700">
    <property type="term" value="C:polytene chromosome"/>
    <property type="evidence" value="ECO:0007669"/>
    <property type="project" value="TreeGrafter"/>
</dbReference>
<keyword evidence="1" id="KW-0040">ANK repeat</keyword>
<dbReference type="GO" id="GO:0042799">
    <property type="term" value="F:histone H4K20 methyltransferase activity"/>
    <property type="evidence" value="ECO:0007669"/>
    <property type="project" value="TreeGrafter"/>
</dbReference>
<dbReference type="PROSITE" id="PS50280">
    <property type="entry name" value="SET"/>
    <property type="match status" value="1"/>
</dbReference>
<dbReference type="SMART" id="SM00317">
    <property type="entry name" value="SET"/>
    <property type="match status" value="1"/>
</dbReference>
<name>A0A6B2L7K5_9EUKA</name>
<feature type="repeat" description="ANK" evidence="1">
    <location>
        <begin position="102"/>
        <end position="134"/>
    </location>
</feature>
<dbReference type="InterPro" id="IPR036770">
    <property type="entry name" value="Ankyrin_rpt-contain_sf"/>
</dbReference>
<dbReference type="PANTHER" id="PTHR46167:SF1">
    <property type="entry name" value="N-LYSINE METHYLTRANSFERASE KMT5A"/>
    <property type="match status" value="1"/>
</dbReference>
<evidence type="ECO:0000313" key="3">
    <source>
        <dbReference type="EMBL" id="NDV32946.1"/>
    </source>
</evidence>
<dbReference type="PANTHER" id="PTHR46167">
    <property type="entry name" value="N-LYSINE METHYLTRANSFERASE KMT5A"/>
    <property type="match status" value="1"/>
</dbReference>
<dbReference type="InterPro" id="IPR046341">
    <property type="entry name" value="SET_dom_sf"/>
</dbReference>
<dbReference type="AlphaFoldDB" id="A0A6B2L7K5"/>
<dbReference type="GO" id="GO:0005634">
    <property type="term" value="C:nucleus"/>
    <property type="evidence" value="ECO:0007669"/>
    <property type="project" value="TreeGrafter"/>
</dbReference>
<dbReference type="Gene3D" id="1.25.40.20">
    <property type="entry name" value="Ankyrin repeat-containing domain"/>
    <property type="match status" value="1"/>
</dbReference>
<dbReference type="InterPro" id="IPR051760">
    <property type="entry name" value="KMT5A"/>
</dbReference>
<dbReference type="SUPFAM" id="SSF48403">
    <property type="entry name" value="Ankyrin repeat"/>
    <property type="match status" value="1"/>
</dbReference>